<keyword evidence="2" id="KW-1185">Reference proteome</keyword>
<protein>
    <recommendedName>
        <fullName evidence="3">Fur-regulated basic protein FbpA</fullName>
    </recommendedName>
</protein>
<dbReference type="AlphaFoldDB" id="A0A0A8X069"/>
<evidence type="ECO:0000313" key="2">
    <source>
        <dbReference type="Proteomes" id="UP000031014"/>
    </source>
</evidence>
<dbReference type="RefSeq" id="WP_156972623.1">
    <property type="nucleotide sequence ID" value="NZ_BASE01000031.1"/>
</dbReference>
<dbReference type="Pfam" id="PF13076">
    <property type="entry name" value="Fur_reg_FbpA"/>
    <property type="match status" value="1"/>
</dbReference>
<organism evidence="1 2">
    <name type="scientific">Mesobacillus selenatarsenatis (strain DSM 18680 / JCM 14380 / FERM P-15431 / SF-1)</name>
    <dbReference type="NCBI Taxonomy" id="1321606"/>
    <lineage>
        <taxon>Bacteria</taxon>
        <taxon>Bacillati</taxon>
        <taxon>Bacillota</taxon>
        <taxon>Bacilli</taxon>
        <taxon>Bacillales</taxon>
        <taxon>Bacillaceae</taxon>
        <taxon>Mesobacillus</taxon>
    </lineage>
</organism>
<dbReference type="Proteomes" id="UP000031014">
    <property type="component" value="Unassembled WGS sequence"/>
</dbReference>
<dbReference type="EMBL" id="BASE01000031">
    <property type="protein sequence ID" value="GAM13365.1"/>
    <property type="molecule type" value="Genomic_DNA"/>
</dbReference>
<gene>
    <name evidence="1" type="ORF">SAMD00020551_1507</name>
</gene>
<evidence type="ECO:0008006" key="3">
    <source>
        <dbReference type="Google" id="ProtNLM"/>
    </source>
</evidence>
<evidence type="ECO:0000313" key="1">
    <source>
        <dbReference type="EMBL" id="GAM13365.1"/>
    </source>
</evidence>
<proteinExistence type="predicted"/>
<dbReference type="STRING" id="1321606.SAMD00020551_1507"/>
<comment type="caution">
    <text evidence="1">The sequence shown here is derived from an EMBL/GenBank/DDBJ whole genome shotgun (WGS) entry which is preliminary data.</text>
</comment>
<accession>A0A0A8X069</accession>
<reference evidence="1 2" key="1">
    <citation type="submission" date="2013-06" db="EMBL/GenBank/DDBJ databases">
        <title>Whole genome shotgun sequence of Bacillus selenatarsenatis SF-1.</title>
        <authorList>
            <person name="Kuroda M."/>
            <person name="Sei K."/>
            <person name="Yamashita M."/>
            <person name="Ike M."/>
        </authorList>
    </citation>
    <scope>NUCLEOTIDE SEQUENCE [LARGE SCALE GENOMIC DNA]</scope>
    <source>
        <strain evidence="1 2">SF-1</strain>
    </source>
</reference>
<dbReference type="InterPro" id="IPR025072">
    <property type="entry name" value="Fur_reg_FbpA"/>
</dbReference>
<name>A0A0A8X069_MESS1</name>
<sequence>MSLHLRTAVEKLKDHYIQHLIKSNITNESEEELRKLTLTELKNLINGY</sequence>